<dbReference type="Proteomes" id="UP000054632">
    <property type="component" value="Unassembled WGS sequence"/>
</dbReference>
<reference evidence="1 2" key="1">
    <citation type="submission" date="2015-01" db="EMBL/GenBank/DDBJ databases">
        <title>Evolution of Trichinella species and genotypes.</title>
        <authorList>
            <person name="Korhonen P.K."/>
            <person name="Edoardo P."/>
            <person name="Giuseppe L.R."/>
            <person name="Gasser R.B."/>
        </authorList>
    </citation>
    <scope>NUCLEOTIDE SEQUENCE [LARGE SCALE GENOMIC DNA]</scope>
    <source>
        <strain evidence="1">ISS13</strain>
    </source>
</reference>
<organism evidence="1 2">
    <name type="scientific">Trichinella pseudospiralis</name>
    <name type="common">Parasitic roundworm</name>
    <dbReference type="NCBI Taxonomy" id="6337"/>
    <lineage>
        <taxon>Eukaryota</taxon>
        <taxon>Metazoa</taxon>
        <taxon>Ecdysozoa</taxon>
        <taxon>Nematoda</taxon>
        <taxon>Enoplea</taxon>
        <taxon>Dorylaimia</taxon>
        <taxon>Trichinellida</taxon>
        <taxon>Trichinellidae</taxon>
        <taxon>Trichinella</taxon>
    </lineage>
</organism>
<comment type="caution">
    <text evidence="1">The sequence shown here is derived from an EMBL/GenBank/DDBJ whole genome shotgun (WGS) entry which is preliminary data.</text>
</comment>
<protein>
    <submittedName>
        <fullName evidence="1">Uncharacterized protein</fullName>
    </submittedName>
</protein>
<proteinExistence type="predicted"/>
<evidence type="ECO:0000313" key="1">
    <source>
        <dbReference type="EMBL" id="KRY64317.1"/>
    </source>
</evidence>
<gene>
    <name evidence="1" type="ORF">T4A_2282</name>
</gene>
<dbReference type="AlphaFoldDB" id="A0A0V1DRX9"/>
<dbReference type="EMBL" id="JYDR01000494">
    <property type="protein sequence ID" value="KRY64317.1"/>
    <property type="molecule type" value="Genomic_DNA"/>
</dbReference>
<accession>A0A0V1DRX9</accession>
<name>A0A0V1DRX9_TRIPS</name>
<evidence type="ECO:0000313" key="2">
    <source>
        <dbReference type="Proteomes" id="UP000054632"/>
    </source>
</evidence>
<sequence length="52" mass="5531">MAMGLIRIFLNLKSSGIAGNRAAIAHSDSDNFKKGSQSVNFLPFKYTVVSAG</sequence>